<dbReference type="AlphaFoldDB" id="A0A0U9HF90"/>
<evidence type="ECO:0000313" key="2">
    <source>
        <dbReference type="Proteomes" id="UP000062160"/>
    </source>
</evidence>
<proteinExistence type="predicted"/>
<protein>
    <submittedName>
        <fullName evidence="1">Uncharacterized protein</fullName>
    </submittedName>
</protein>
<name>A0A0U9HF90_9FIRM</name>
<dbReference type="Proteomes" id="UP000062160">
    <property type="component" value="Unassembled WGS sequence"/>
</dbReference>
<evidence type="ECO:0000313" key="1">
    <source>
        <dbReference type="EMBL" id="GAQ25354.1"/>
    </source>
</evidence>
<dbReference type="STRING" id="224999.GCA_001485475_01370"/>
<organism evidence="1">
    <name type="scientific">Tepidanaerobacter syntrophicus</name>
    <dbReference type="NCBI Taxonomy" id="224999"/>
    <lineage>
        <taxon>Bacteria</taxon>
        <taxon>Bacillati</taxon>
        <taxon>Bacillota</taxon>
        <taxon>Clostridia</taxon>
        <taxon>Thermosediminibacterales</taxon>
        <taxon>Tepidanaerobacteraceae</taxon>
        <taxon>Tepidanaerobacter</taxon>
    </lineage>
</organism>
<accession>A0A0U9HF90</accession>
<reference evidence="1" key="1">
    <citation type="journal article" date="2016" name="Genome Announc.">
        <title>Draft Genome Sequence of the Syntrophic Lactate-Degrading Bacterium Tepidanaerobacter syntrophicus JLT.</title>
        <authorList>
            <person name="Matsuura N."/>
            <person name="Ohashi A."/>
            <person name="Tourlousse D.M."/>
            <person name="Sekiguchi Y."/>
        </authorList>
    </citation>
    <scope>NUCLEOTIDE SEQUENCE [LARGE SCALE GENOMIC DNA]</scope>
    <source>
        <strain evidence="1">JL</strain>
    </source>
</reference>
<dbReference type="RefSeq" id="WP_059032742.1">
    <property type="nucleotide sequence ID" value="NZ_DF977001.1"/>
</dbReference>
<keyword evidence="2" id="KW-1185">Reference proteome</keyword>
<dbReference type="EMBL" id="DF977001">
    <property type="protein sequence ID" value="GAQ25354.1"/>
    <property type="molecule type" value="Genomic_DNA"/>
</dbReference>
<dbReference type="OrthoDB" id="9767044at2"/>
<sequence>MLYISGIHALNLPCNLLTCGDWHTLGINWENIVLLESNDSIFLDYGIEKNRTIPFHRGKYNVANHIRALLDLLAEGKYSIAQGMKEDYICNDIYTEEIFQKVSLMQELDNWPNIDRFMEREYGIEWTEFNLS</sequence>
<gene>
    <name evidence="1" type="ORF">TSYNT_7375</name>
</gene>